<dbReference type="Proteomes" id="UP000317982">
    <property type="component" value="Unassembled WGS sequence"/>
</dbReference>
<name>A0A545AZH0_9ACTN</name>
<sequence length="322" mass="31357">MLESYRGRTRTAATFVVATTVVGSLVGLAGVAQAADLPTVKSLSVVKGSTAGGTNVLITGTGFTGVSETTSDGDVTFGGNNAMSIIVLSDTQIAAKAPAGTGTNVQVQVTNANGGSADTATDNFTYIQPLTPTVANTVKLSAAGGTTFTATVAPSGSVGQSSDVTSKKITATVNGAVAKVAYSAADTLSITAPAGTPTGTGGTVSVVLYSDGVAGTADTNAKYVAVITKLSVITGPTSGITGASGKPALSITGAGLKNATGWLFGTGNSATCTNVTGKEDTQVTCQDVPGHAAGPVSVTFTPDNSAAYGITSGATFTYSDLG</sequence>
<keyword evidence="1" id="KW-0732">Signal</keyword>
<dbReference type="InParanoid" id="A0A545AZH0"/>
<dbReference type="CDD" id="cd00102">
    <property type="entry name" value="IPT"/>
    <property type="match status" value="1"/>
</dbReference>
<dbReference type="SMART" id="SM00429">
    <property type="entry name" value="IPT"/>
    <property type="match status" value="1"/>
</dbReference>
<dbReference type="Gene3D" id="2.60.40.10">
    <property type="entry name" value="Immunoglobulins"/>
    <property type="match status" value="2"/>
</dbReference>
<organism evidence="3 4">
    <name type="scientific">Cryptosporangium phraense</name>
    <dbReference type="NCBI Taxonomy" id="2593070"/>
    <lineage>
        <taxon>Bacteria</taxon>
        <taxon>Bacillati</taxon>
        <taxon>Actinomycetota</taxon>
        <taxon>Actinomycetes</taxon>
        <taxon>Cryptosporangiales</taxon>
        <taxon>Cryptosporangiaceae</taxon>
        <taxon>Cryptosporangium</taxon>
    </lineage>
</organism>
<gene>
    <name evidence="3" type="ORF">FL583_00180</name>
</gene>
<feature type="signal peptide" evidence="1">
    <location>
        <begin position="1"/>
        <end position="34"/>
    </location>
</feature>
<dbReference type="InterPro" id="IPR002909">
    <property type="entry name" value="IPT_dom"/>
</dbReference>
<dbReference type="GO" id="GO:0005975">
    <property type="term" value="P:carbohydrate metabolic process"/>
    <property type="evidence" value="ECO:0007669"/>
    <property type="project" value="UniProtKB-ARBA"/>
</dbReference>
<reference evidence="3 4" key="1">
    <citation type="submission" date="2019-07" db="EMBL/GenBank/DDBJ databases">
        <title>Cryptosporangium phraense sp. nov., isolated from plant litter.</title>
        <authorList>
            <person name="Suriyachadkun C."/>
        </authorList>
    </citation>
    <scope>NUCLEOTIDE SEQUENCE [LARGE SCALE GENOMIC DNA]</scope>
    <source>
        <strain evidence="3 4">A-T 5661</strain>
    </source>
</reference>
<protein>
    <recommendedName>
        <fullName evidence="2">IPT/TIG domain-containing protein</fullName>
    </recommendedName>
</protein>
<dbReference type="SUPFAM" id="SSF81296">
    <property type="entry name" value="E set domains"/>
    <property type="match status" value="1"/>
</dbReference>
<dbReference type="Pfam" id="PF01833">
    <property type="entry name" value="TIG"/>
    <property type="match status" value="1"/>
</dbReference>
<accession>A0A545AZH0</accession>
<comment type="caution">
    <text evidence="3">The sequence shown here is derived from an EMBL/GenBank/DDBJ whole genome shotgun (WGS) entry which is preliminary data.</text>
</comment>
<dbReference type="InterPro" id="IPR014756">
    <property type="entry name" value="Ig_E-set"/>
</dbReference>
<feature type="chain" id="PRO_5022065006" description="IPT/TIG domain-containing protein" evidence="1">
    <location>
        <begin position="35"/>
        <end position="322"/>
    </location>
</feature>
<dbReference type="EMBL" id="VIRS01000001">
    <property type="protein sequence ID" value="TQS46733.1"/>
    <property type="molecule type" value="Genomic_DNA"/>
</dbReference>
<evidence type="ECO:0000313" key="3">
    <source>
        <dbReference type="EMBL" id="TQS46733.1"/>
    </source>
</evidence>
<dbReference type="AlphaFoldDB" id="A0A545AZH0"/>
<evidence type="ECO:0000313" key="4">
    <source>
        <dbReference type="Proteomes" id="UP000317982"/>
    </source>
</evidence>
<proteinExistence type="predicted"/>
<evidence type="ECO:0000256" key="1">
    <source>
        <dbReference type="SAM" id="SignalP"/>
    </source>
</evidence>
<dbReference type="OrthoDB" id="4549446at2"/>
<feature type="domain" description="IPT/TIG" evidence="2">
    <location>
        <begin position="37"/>
        <end position="127"/>
    </location>
</feature>
<dbReference type="RefSeq" id="WP_142702351.1">
    <property type="nucleotide sequence ID" value="NZ_VIRS01000001.1"/>
</dbReference>
<keyword evidence="4" id="KW-1185">Reference proteome</keyword>
<dbReference type="InterPro" id="IPR013783">
    <property type="entry name" value="Ig-like_fold"/>
</dbReference>
<evidence type="ECO:0000259" key="2">
    <source>
        <dbReference type="SMART" id="SM00429"/>
    </source>
</evidence>